<name>A0A1I2AKM2_9BACL</name>
<dbReference type="AlphaFoldDB" id="A0A1I2AKM2"/>
<evidence type="ECO:0000256" key="1">
    <source>
        <dbReference type="SAM" id="Phobius"/>
    </source>
</evidence>
<organism evidence="2 3">
    <name type="scientific">Paenibacillus algorifonticola</name>
    <dbReference type="NCBI Taxonomy" id="684063"/>
    <lineage>
        <taxon>Bacteria</taxon>
        <taxon>Bacillati</taxon>
        <taxon>Bacillota</taxon>
        <taxon>Bacilli</taxon>
        <taxon>Bacillales</taxon>
        <taxon>Paenibacillaceae</taxon>
        <taxon>Paenibacillus</taxon>
    </lineage>
</organism>
<keyword evidence="1" id="KW-0472">Membrane</keyword>
<protein>
    <submittedName>
        <fullName evidence="2">Uncharacterized protein</fullName>
    </submittedName>
</protein>
<accession>A0A1I2AKM2</accession>
<dbReference type="EMBL" id="FONN01000002">
    <property type="protein sequence ID" value="SFE43420.1"/>
    <property type="molecule type" value="Genomic_DNA"/>
</dbReference>
<proteinExistence type="predicted"/>
<reference evidence="3" key="1">
    <citation type="submission" date="2016-10" db="EMBL/GenBank/DDBJ databases">
        <authorList>
            <person name="Varghese N."/>
            <person name="Submissions S."/>
        </authorList>
    </citation>
    <scope>NUCLEOTIDE SEQUENCE [LARGE SCALE GENOMIC DNA]</scope>
    <source>
        <strain evidence="3">CGMCC 1.10223</strain>
    </source>
</reference>
<sequence length="581" mass="63955">MMDTIKSYLISLGFDVDKKSYDETKKTISETEKNLSDLAAKSAKHFIAAGAAVSAFMVAANVGIAKLVSNLAAADLQSEMLARQLWTSRDSAESFKKTLDAMGVTLEQLYLSPELASGFRELRSQIEGMRPPPEFRNQMKFIRDIQFEFTRLKLSAQYALQWIGHYLIKNLSGPLNDLKKRMQDFNKQFIEDMPKWTERAARFLTSFVNAGRHLLEFFGDMKERIGSLLDAIPNNVKGVAAAVSGIAMLLSTGPFGMIIAMLTMAILLIDDFYTHMEGGKSALGPMWDKLLEFKDKLSETGDLERLKQSFTGLMDALDEVITSLGKILLTLTGSDSIEEAFDKLAKISFESLLFGLKTLEGVLKSIADILGIIDSIIQGKTGEFLIERGKTAEKELLEEGADFEDRGYWGNIWRDAKEFFNPKDMFTFGGTGSKQIDMGIGAWVEALFPQKKETSSTINNSDANTGGNAIQTSAGVDQIKKLGIDTKVGNKTLDKIADDSKYLSNISSAMNIVAALSTMDFLTKGSYGAMYATYPQSDGSSPQLVTLNQNNNIYGSDPQATADSVVGKTEIILRNTKSWSV</sequence>
<evidence type="ECO:0000313" key="3">
    <source>
        <dbReference type="Proteomes" id="UP000183410"/>
    </source>
</evidence>
<gene>
    <name evidence="2" type="ORF">SAMN04487969_102497</name>
</gene>
<keyword evidence="3" id="KW-1185">Reference proteome</keyword>
<keyword evidence="1" id="KW-0812">Transmembrane</keyword>
<feature type="transmembrane region" description="Helical" evidence="1">
    <location>
        <begin position="246"/>
        <end position="269"/>
    </location>
</feature>
<keyword evidence="1" id="KW-1133">Transmembrane helix</keyword>
<evidence type="ECO:0000313" key="2">
    <source>
        <dbReference type="EMBL" id="SFE43420.1"/>
    </source>
</evidence>
<dbReference type="Proteomes" id="UP000183410">
    <property type="component" value="Unassembled WGS sequence"/>
</dbReference>